<keyword evidence="1" id="KW-0812">Transmembrane</keyword>
<keyword evidence="1" id="KW-0472">Membrane</keyword>
<dbReference type="Proteomes" id="UP000272440">
    <property type="component" value="Unassembled WGS sequence"/>
</dbReference>
<keyword evidence="1" id="KW-1133">Transmembrane helix</keyword>
<sequence>MNTNTKFDLWLIRISYIAQVGLFFLTTFTIFYTVIPIYQNANLQESIAKKEVEYKQLKEKEINLYSKLRKEYSRKYVIDAISKCSPTEILMRQPSEDDLKKTHDVIMNELKTIMNKDVTGCFEDTFYNNQYIKELSDSDQQDILHKIKSLPPSIAKLHEKYEADFNDNAKLLLIGKESSTRLKKVEDFLTETGNYTATHKNDFENSYIESGAFDLVVKYGFELNDLFSKTIRYN</sequence>
<gene>
    <name evidence="2" type="ORF">EAO28_23280</name>
</gene>
<comment type="caution">
    <text evidence="2">The sequence shown here is derived from an EMBL/GenBank/DDBJ whole genome shotgun (WGS) entry which is preliminary data.</text>
</comment>
<dbReference type="RefSeq" id="WP_009309592.1">
    <property type="nucleotide sequence ID" value="NZ_CAXOBQ010000049.1"/>
</dbReference>
<evidence type="ECO:0000313" key="2">
    <source>
        <dbReference type="EMBL" id="RRE43988.1"/>
    </source>
</evidence>
<evidence type="ECO:0000313" key="3">
    <source>
        <dbReference type="Proteomes" id="UP000272440"/>
    </source>
</evidence>
<organism evidence="2 3">
    <name type="scientific">Klebsiella pneumoniae</name>
    <dbReference type="NCBI Taxonomy" id="573"/>
    <lineage>
        <taxon>Bacteria</taxon>
        <taxon>Pseudomonadati</taxon>
        <taxon>Pseudomonadota</taxon>
        <taxon>Gammaproteobacteria</taxon>
        <taxon>Enterobacterales</taxon>
        <taxon>Enterobacteriaceae</taxon>
        <taxon>Klebsiella/Raoultella group</taxon>
        <taxon>Klebsiella</taxon>
        <taxon>Klebsiella pneumoniae complex</taxon>
    </lineage>
</organism>
<dbReference type="AlphaFoldDB" id="A0A3P2EHR6"/>
<reference evidence="2 3" key="1">
    <citation type="journal article" date="2019" name="Antimicrob. Agents Chemother.">
        <title>Applying Rapid Whole Genome Sequencing to Predict Phenotypic Antimicrobial Susceptibility Testing Results Among Carbapenem-Resistant Klebsiella pneumoniae Clinical Isolates.</title>
        <authorList>
            <person name="Tamma P.D."/>
            <person name="Fan Y."/>
            <person name="Bergman Y."/>
            <person name="Pertea G."/>
            <person name="Kazmi A."/>
            <person name="Lewis S."/>
            <person name="Carroll K.C."/>
            <person name="Schatz M.C."/>
            <person name="Timp W."/>
            <person name="Simner P.J."/>
        </authorList>
    </citation>
    <scope>NUCLEOTIDE SEQUENCE [LARGE SCALE GENOMIC DNA]</scope>
    <source>
        <strain evidence="2 3">KLPN_33</strain>
    </source>
</reference>
<protein>
    <submittedName>
        <fullName evidence="2">Uncharacterized protein</fullName>
    </submittedName>
</protein>
<feature type="transmembrane region" description="Helical" evidence="1">
    <location>
        <begin position="12"/>
        <end position="35"/>
    </location>
</feature>
<name>A0A3P2EHR6_KLEPN</name>
<accession>A0A3P2EHR6</accession>
<dbReference type="EMBL" id="RCZY01000002">
    <property type="protein sequence ID" value="RRE43988.1"/>
    <property type="molecule type" value="Genomic_DNA"/>
</dbReference>
<proteinExistence type="predicted"/>
<evidence type="ECO:0000256" key="1">
    <source>
        <dbReference type="SAM" id="Phobius"/>
    </source>
</evidence>